<accession>A0A1H5JG59</accession>
<gene>
    <name evidence="1" type="ORF">SAMN05444171_7776</name>
</gene>
<sequence>MSYYAPGPNMTEAERQEWQRQTAFDEMLKEMENAINVLLVNVQVLRRNGPSKDLLRRIDESGSRFTELLQAYIAEAKATPPRLTAKGR</sequence>
<dbReference type="EMBL" id="FNTI01000001">
    <property type="protein sequence ID" value="SEE50658.1"/>
    <property type="molecule type" value="Genomic_DNA"/>
</dbReference>
<reference evidence="1 2" key="1">
    <citation type="submission" date="2016-10" db="EMBL/GenBank/DDBJ databases">
        <authorList>
            <person name="de Groot N.N."/>
        </authorList>
    </citation>
    <scope>NUCLEOTIDE SEQUENCE [LARGE SCALE GENOMIC DNA]</scope>
    <source>
        <strain evidence="1 2">GAS522</strain>
    </source>
</reference>
<proteinExistence type="predicted"/>
<dbReference type="AlphaFoldDB" id="A0A1H5JG59"/>
<evidence type="ECO:0000313" key="2">
    <source>
        <dbReference type="Proteomes" id="UP000183208"/>
    </source>
</evidence>
<name>A0A1H5JG59_9BRAD</name>
<protein>
    <submittedName>
        <fullName evidence="1">Uncharacterized protein</fullName>
    </submittedName>
</protein>
<organism evidence="1 2">
    <name type="scientific">Bradyrhizobium lablabi</name>
    <dbReference type="NCBI Taxonomy" id="722472"/>
    <lineage>
        <taxon>Bacteria</taxon>
        <taxon>Pseudomonadati</taxon>
        <taxon>Pseudomonadota</taxon>
        <taxon>Alphaproteobacteria</taxon>
        <taxon>Hyphomicrobiales</taxon>
        <taxon>Nitrobacteraceae</taxon>
        <taxon>Bradyrhizobium</taxon>
    </lineage>
</organism>
<evidence type="ECO:0000313" key="1">
    <source>
        <dbReference type="EMBL" id="SEE50658.1"/>
    </source>
</evidence>
<dbReference type="Proteomes" id="UP000183208">
    <property type="component" value="Unassembled WGS sequence"/>
</dbReference>